<feature type="region of interest" description="Disordered" evidence="2">
    <location>
        <begin position="1"/>
        <end position="140"/>
    </location>
</feature>
<feature type="compositionally biased region" description="Basic and acidic residues" evidence="2">
    <location>
        <begin position="620"/>
        <end position="633"/>
    </location>
</feature>
<feature type="compositionally biased region" description="Basic and acidic residues" evidence="2">
    <location>
        <begin position="65"/>
        <end position="74"/>
    </location>
</feature>
<dbReference type="Proteomes" id="UP000319663">
    <property type="component" value="Unassembled WGS sequence"/>
</dbReference>
<evidence type="ECO:0008006" key="5">
    <source>
        <dbReference type="Google" id="ProtNLM"/>
    </source>
</evidence>
<dbReference type="STRING" id="5098.A0A507QYH8"/>
<feature type="compositionally biased region" description="Polar residues" evidence="2">
    <location>
        <begin position="409"/>
        <end position="419"/>
    </location>
</feature>
<feature type="region of interest" description="Disordered" evidence="2">
    <location>
        <begin position="329"/>
        <end position="438"/>
    </location>
</feature>
<reference evidence="3 4" key="1">
    <citation type="submission" date="2019-06" db="EMBL/GenBank/DDBJ databases">
        <title>Wine fermentation using esterase from Monascus purpureus.</title>
        <authorList>
            <person name="Geng C."/>
            <person name="Zhang Y."/>
        </authorList>
    </citation>
    <scope>NUCLEOTIDE SEQUENCE [LARGE SCALE GENOMIC DNA]</scope>
    <source>
        <strain evidence="3">HQ1</strain>
    </source>
</reference>
<feature type="region of interest" description="Disordered" evidence="2">
    <location>
        <begin position="503"/>
        <end position="687"/>
    </location>
</feature>
<feature type="compositionally biased region" description="Polar residues" evidence="2">
    <location>
        <begin position="26"/>
        <end position="45"/>
    </location>
</feature>
<name>A0A507QYH8_MONPU</name>
<feature type="compositionally biased region" description="Polar residues" evidence="2">
    <location>
        <begin position="587"/>
        <end position="610"/>
    </location>
</feature>
<accession>A0A507QYH8</accession>
<feature type="compositionally biased region" description="Low complexity" evidence="2">
    <location>
        <begin position="639"/>
        <end position="650"/>
    </location>
</feature>
<feature type="coiled-coil region" evidence="1">
    <location>
        <begin position="445"/>
        <end position="472"/>
    </location>
</feature>
<feature type="compositionally biased region" description="Polar residues" evidence="2">
    <location>
        <begin position="672"/>
        <end position="687"/>
    </location>
</feature>
<dbReference type="AlphaFoldDB" id="A0A507QYH8"/>
<evidence type="ECO:0000256" key="2">
    <source>
        <dbReference type="SAM" id="MobiDB-lite"/>
    </source>
</evidence>
<feature type="compositionally biased region" description="Polar residues" evidence="2">
    <location>
        <begin position="329"/>
        <end position="357"/>
    </location>
</feature>
<gene>
    <name evidence="3" type="ORF">MPDQ_003793</name>
</gene>
<evidence type="ECO:0000256" key="1">
    <source>
        <dbReference type="SAM" id="Coils"/>
    </source>
</evidence>
<dbReference type="EMBL" id="VIFY01000024">
    <property type="protein sequence ID" value="TQB74997.1"/>
    <property type="molecule type" value="Genomic_DNA"/>
</dbReference>
<organism evidence="3 4">
    <name type="scientific">Monascus purpureus</name>
    <name type="common">Red mold</name>
    <name type="synonym">Monascus anka</name>
    <dbReference type="NCBI Taxonomy" id="5098"/>
    <lineage>
        <taxon>Eukaryota</taxon>
        <taxon>Fungi</taxon>
        <taxon>Dikarya</taxon>
        <taxon>Ascomycota</taxon>
        <taxon>Pezizomycotina</taxon>
        <taxon>Eurotiomycetes</taxon>
        <taxon>Eurotiomycetidae</taxon>
        <taxon>Eurotiales</taxon>
        <taxon>Aspergillaceae</taxon>
        <taxon>Monascus</taxon>
    </lineage>
</organism>
<keyword evidence="1" id="KW-0175">Coiled coil</keyword>
<sequence length="789" mass="86822">MAGKGAGVDAEERAQTPSVFDPHGPTSHTPQTLDSVSNIQFSGSGSAARKHPRSGSSSTVPDDELSCHNSHDKVGSQTPQNGHGNEQALCLSSAMTHSAKRHRSNNNWPLTRSEGPEAISPHAPASANGKGRQLRHSNSSRYLVTVNGKAGKNYYRLSPSPRPASRRAAEARNNQVRRSRFIEETMSDSVSRKPPSIFMRDHGRSGKSADDKFGIFRFGKTIASAFNPFGSSWGSVSDLWKNSSEQNSNSGGNNNNTNYVNSEADDLKLRAEKAYEELKRSGYKGTVKGKYLQSVGAGASSSTSASTDADEKIAQQTWKAIQDMMDYNDGTSTATASNKQPGGYMRQTSSGPSQSQAGRYPSANKEVIAHPQLSSGRLDRMSSLRSSVPDLRRAKSALSSVSAIKRQDAWTSSQLQAPRTSIEEGDNAADTQVRKQKSRKDLLKQAKLLKQVSNLEEKLDKARRELRNLQGGDELPTEPIVPYVPKSYNRRFVPGCLPAVSSDRFSGLRSNESDGDSDNAEIPSVPRIVWSPEGVPKQPPVKRQVLRSTSGNLLRTLDVEDAKNIIKPHPSSSNKRKSSNPEPIPTSPTAFSGYQNGQNCIPTTPDSRANQVRKSKLPKNRTEDSPGSVERKQSRQHQSRSPSSSRRQSPGLRNRNTPMLRTRGDMPDLRSANANSGNRKNSSSQKIELHQQQFANDQLDHASNAEIDDEYDYEREFMKYDDDIPPVPPLPKELIEAAKNAKRDSFLARLVEKENNRRNYNKKPKSGLEKASVATDLGKENFEWPEDVF</sequence>
<evidence type="ECO:0000313" key="4">
    <source>
        <dbReference type="Proteomes" id="UP000319663"/>
    </source>
</evidence>
<protein>
    <recommendedName>
        <fullName evidence="5">Nuclear RNA binding protein</fullName>
    </recommendedName>
</protein>
<proteinExistence type="predicted"/>
<feature type="region of interest" description="Disordered" evidence="2">
    <location>
        <begin position="152"/>
        <end position="205"/>
    </location>
</feature>
<keyword evidence="4" id="KW-1185">Reference proteome</keyword>
<feature type="region of interest" description="Disordered" evidence="2">
    <location>
        <begin position="755"/>
        <end position="789"/>
    </location>
</feature>
<comment type="caution">
    <text evidence="3">The sequence shown here is derived from an EMBL/GenBank/DDBJ whole genome shotgun (WGS) entry which is preliminary data.</text>
</comment>
<dbReference type="OrthoDB" id="5226996at2759"/>
<evidence type="ECO:0000313" key="3">
    <source>
        <dbReference type="EMBL" id="TQB74997.1"/>
    </source>
</evidence>
<feature type="compositionally biased region" description="Polar residues" evidence="2">
    <location>
        <begin position="75"/>
        <end position="84"/>
    </location>
</feature>